<dbReference type="Proteomes" id="UP000664521">
    <property type="component" value="Unassembled WGS sequence"/>
</dbReference>
<dbReference type="OrthoDB" id="3914029at2759"/>
<name>A0A8H3FGN1_9LECA</name>
<comment type="caution">
    <text evidence="2">The sequence shown here is derived from an EMBL/GenBank/DDBJ whole genome shotgun (WGS) entry which is preliminary data.</text>
</comment>
<gene>
    <name evidence="2" type="ORF">HETSPECPRED_005538</name>
</gene>
<evidence type="ECO:0000256" key="1">
    <source>
        <dbReference type="SAM" id="MobiDB-lite"/>
    </source>
</evidence>
<protein>
    <submittedName>
        <fullName evidence="2">Uncharacterized protein</fullName>
    </submittedName>
</protein>
<accession>A0A8H3FGN1</accession>
<organism evidence="2 3">
    <name type="scientific">Heterodermia speciosa</name>
    <dbReference type="NCBI Taxonomy" id="116794"/>
    <lineage>
        <taxon>Eukaryota</taxon>
        <taxon>Fungi</taxon>
        <taxon>Dikarya</taxon>
        <taxon>Ascomycota</taxon>
        <taxon>Pezizomycotina</taxon>
        <taxon>Lecanoromycetes</taxon>
        <taxon>OSLEUM clade</taxon>
        <taxon>Lecanoromycetidae</taxon>
        <taxon>Caliciales</taxon>
        <taxon>Physciaceae</taxon>
        <taxon>Heterodermia</taxon>
    </lineage>
</organism>
<dbReference type="EMBL" id="CAJPDS010000035">
    <property type="protein sequence ID" value="CAF9924244.1"/>
    <property type="molecule type" value="Genomic_DNA"/>
</dbReference>
<sequence>MKSPTPASASSSSSAPPPSYTETISSPTQNRLPVNPPTYTSSLRAPYILDLITRHILPHINDSASNGITSTICILIPSNVSSLMHADALDPDSKKETPPLAFPGEKVVGFPDKDDITLVRLTGLDNKLEFWRQGSVVRELGSQLRRALEAEGYLVLEHERDKQLPPRNGPTSPSLDVRSVEWKTVEQPMLKSGEARCAVEFKEVTLRLENEMGLYETRSGMALVVGTEIGAVSDEEEF</sequence>
<dbReference type="AlphaFoldDB" id="A0A8H3FGN1"/>
<evidence type="ECO:0000313" key="3">
    <source>
        <dbReference type="Proteomes" id="UP000664521"/>
    </source>
</evidence>
<feature type="region of interest" description="Disordered" evidence="1">
    <location>
        <begin position="1"/>
        <end position="37"/>
    </location>
</feature>
<keyword evidence="3" id="KW-1185">Reference proteome</keyword>
<reference evidence="2" key="1">
    <citation type="submission" date="2021-03" db="EMBL/GenBank/DDBJ databases">
        <authorList>
            <person name="Tagirdzhanova G."/>
        </authorList>
    </citation>
    <scope>NUCLEOTIDE SEQUENCE</scope>
</reference>
<evidence type="ECO:0000313" key="2">
    <source>
        <dbReference type="EMBL" id="CAF9924244.1"/>
    </source>
</evidence>
<feature type="compositionally biased region" description="Polar residues" evidence="1">
    <location>
        <begin position="20"/>
        <end position="37"/>
    </location>
</feature>
<feature type="compositionally biased region" description="Low complexity" evidence="1">
    <location>
        <begin position="1"/>
        <end position="14"/>
    </location>
</feature>
<proteinExistence type="predicted"/>